<dbReference type="AlphaFoldDB" id="A0A3L8Q2N1"/>
<dbReference type="OrthoDB" id="6399629at2"/>
<reference evidence="2 3" key="1">
    <citation type="submission" date="2018-09" db="EMBL/GenBank/DDBJ databases">
        <title>Phylogeny of the Shewanellaceae, and recommendation for two new genera, Pseudoshewanella and Parashewanella.</title>
        <authorList>
            <person name="Wang G."/>
        </authorList>
    </citation>
    <scope>NUCLEOTIDE SEQUENCE [LARGE SCALE GENOMIC DNA]</scope>
    <source>
        <strain evidence="2 3">C51</strain>
    </source>
</reference>
<keyword evidence="1" id="KW-1133">Transmembrane helix</keyword>
<dbReference type="RefSeq" id="WP_121837987.1">
    <property type="nucleotide sequence ID" value="NZ_ML014761.1"/>
</dbReference>
<name>A0A3L8Q2N1_9GAMM</name>
<gene>
    <name evidence="2" type="ORF">D5018_05410</name>
</gene>
<dbReference type="Proteomes" id="UP000281474">
    <property type="component" value="Unassembled WGS sequence"/>
</dbReference>
<proteinExistence type="predicted"/>
<comment type="caution">
    <text evidence="2">The sequence shown here is derived from an EMBL/GenBank/DDBJ whole genome shotgun (WGS) entry which is preliminary data.</text>
</comment>
<dbReference type="EMBL" id="QZEI01000012">
    <property type="protein sequence ID" value="RLV60712.1"/>
    <property type="molecule type" value="Genomic_DNA"/>
</dbReference>
<evidence type="ECO:0000313" key="3">
    <source>
        <dbReference type="Proteomes" id="UP000281474"/>
    </source>
</evidence>
<evidence type="ECO:0000313" key="2">
    <source>
        <dbReference type="EMBL" id="RLV60712.1"/>
    </source>
</evidence>
<keyword evidence="1" id="KW-0472">Membrane</keyword>
<feature type="transmembrane region" description="Helical" evidence="1">
    <location>
        <begin position="12"/>
        <end position="30"/>
    </location>
</feature>
<accession>A0A3L8Q2N1</accession>
<evidence type="ECO:0000256" key="1">
    <source>
        <dbReference type="SAM" id="Phobius"/>
    </source>
</evidence>
<protein>
    <submittedName>
        <fullName evidence="2">Uncharacterized protein</fullName>
    </submittedName>
</protein>
<keyword evidence="3" id="KW-1185">Reference proteome</keyword>
<keyword evidence="1" id="KW-0812">Transmembrane</keyword>
<organism evidence="2 3">
    <name type="scientific">Parashewanella curva</name>
    <dbReference type="NCBI Taxonomy" id="2338552"/>
    <lineage>
        <taxon>Bacteria</taxon>
        <taxon>Pseudomonadati</taxon>
        <taxon>Pseudomonadota</taxon>
        <taxon>Gammaproteobacteria</taxon>
        <taxon>Alteromonadales</taxon>
        <taxon>Shewanellaceae</taxon>
        <taxon>Parashewanella</taxon>
    </lineage>
</organism>
<sequence length="168" mass="18318">MNHHRGMSNSKILVLVAGIVLILLILLVTVNQEKKMEALKANHQHALTDIVVAIKHVNEVVLGPEPTGNFGIHHDYFGDVSLDLVNGKLRATTSSLENGLDIARKLLVLPHIKKIDWQMIPSKTASLGAHQIKLIPRGAGANCYLLYTEAGTSSHPRAPQYIIVNNGC</sequence>